<protein>
    <submittedName>
        <fullName evidence="5">SAM-dependent methyltransferase</fullName>
    </submittedName>
</protein>
<dbReference type="PANTHER" id="PTHR44942">
    <property type="entry name" value="METHYLTRANSF_11 DOMAIN-CONTAINING PROTEIN"/>
    <property type="match status" value="1"/>
</dbReference>
<dbReference type="AlphaFoldDB" id="A0A7Y9J0W5"/>
<dbReference type="InterPro" id="IPR029063">
    <property type="entry name" value="SAM-dependent_MTases_sf"/>
</dbReference>
<comment type="caution">
    <text evidence="5">The sequence shown here is derived from an EMBL/GenBank/DDBJ whole genome shotgun (WGS) entry which is preliminary data.</text>
</comment>
<dbReference type="Proteomes" id="UP000521922">
    <property type="component" value="Unassembled WGS sequence"/>
</dbReference>
<name>A0A7Y9J0W5_9ACTN</name>
<dbReference type="EMBL" id="JACCBB010000001">
    <property type="protein sequence ID" value="NYD22610.1"/>
    <property type="molecule type" value="Genomic_DNA"/>
</dbReference>
<evidence type="ECO:0000313" key="6">
    <source>
        <dbReference type="Proteomes" id="UP000521922"/>
    </source>
</evidence>
<feature type="domain" description="Methyltransferase type 11" evidence="4">
    <location>
        <begin position="42"/>
        <end position="131"/>
    </location>
</feature>
<keyword evidence="6" id="KW-1185">Reference proteome</keyword>
<evidence type="ECO:0000256" key="3">
    <source>
        <dbReference type="ARBA" id="ARBA00022679"/>
    </source>
</evidence>
<evidence type="ECO:0000256" key="1">
    <source>
        <dbReference type="ARBA" id="ARBA00008361"/>
    </source>
</evidence>
<dbReference type="RefSeq" id="WP_179751707.1">
    <property type="nucleotide sequence ID" value="NZ_BAAAGN010000034.1"/>
</dbReference>
<evidence type="ECO:0000259" key="4">
    <source>
        <dbReference type="Pfam" id="PF08241"/>
    </source>
</evidence>
<comment type="similarity">
    <text evidence="1">Belongs to the methyltransferase superfamily.</text>
</comment>
<dbReference type="SUPFAM" id="SSF53335">
    <property type="entry name" value="S-adenosyl-L-methionine-dependent methyltransferases"/>
    <property type="match status" value="1"/>
</dbReference>
<dbReference type="CDD" id="cd02440">
    <property type="entry name" value="AdoMet_MTases"/>
    <property type="match status" value="1"/>
</dbReference>
<dbReference type="GO" id="GO:0008757">
    <property type="term" value="F:S-adenosylmethionine-dependent methyltransferase activity"/>
    <property type="evidence" value="ECO:0007669"/>
    <property type="project" value="InterPro"/>
</dbReference>
<accession>A0A7Y9J0W5</accession>
<dbReference type="Pfam" id="PF08241">
    <property type="entry name" value="Methyltransf_11"/>
    <property type="match status" value="1"/>
</dbReference>
<proteinExistence type="inferred from homology"/>
<gene>
    <name evidence="5" type="ORF">BJ968_002150</name>
</gene>
<dbReference type="PANTHER" id="PTHR44942:SF4">
    <property type="entry name" value="METHYLTRANSFERASE TYPE 11 DOMAIN-CONTAINING PROTEIN"/>
    <property type="match status" value="1"/>
</dbReference>
<reference evidence="5 6" key="1">
    <citation type="submission" date="2020-07" db="EMBL/GenBank/DDBJ databases">
        <title>Sequencing the genomes of 1000 actinobacteria strains.</title>
        <authorList>
            <person name="Klenk H.-P."/>
        </authorList>
    </citation>
    <scope>NUCLEOTIDE SEQUENCE [LARGE SCALE GENOMIC DNA]</scope>
    <source>
        <strain evidence="5 6">DSM 7487</strain>
    </source>
</reference>
<dbReference type="Gene3D" id="3.40.50.150">
    <property type="entry name" value="Vaccinia Virus protein VP39"/>
    <property type="match status" value="1"/>
</dbReference>
<sequence length="249" mass="27144">MLGPRHFEAHAETYERARPPYPAQLWARLAELGLLVPGVRVLELGAGTGQATGPMVDAGARVLAVEPGAELAARLRRRFPQVEVRVGTAEDVPLPAAAFEVAVAATSVHWFDLDVVLPKVHRALVPGGSFAVWRNVFGDPSVPLTPFRQRVVQIKPPGREPPRPGPGELDTTAWVEQLTRSGHFSLSHVEQFPWAIELSTEQVRDLFTTFSNWDPAEVAEAAGAVEELGGRVLEHYLTPLIVLQRADGL</sequence>
<keyword evidence="2 5" id="KW-0489">Methyltransferase</keyword>
<organism evidence="5 6">
    <name type="scientific">Kineococcus aurantiacus</name>
    <dbReference type="NCBI Taxonomy" id="37633"/>
    <lineage>
        <taxon>Bacteria</taxon>
        <taxon>Bacillati</taxon>
        <taxon>Actinomycetota</taxon>
        <taxon>Actinomycetes</taxon>
        <taxon>Kineosporiales</taxon>
        <taxon>Kineosporiaceae</taxon>
        <taxon>Kineococcus</taxon>
    </lineage>
</organism>
<dbReference type="GO" id="GO:0032259">
    <property type="term" value="P:methylation"/>
    <property type="evidence" value="ECO:0007669"/>
    <property type="project" value="UniProtKB-KW"/>
</dbReference>
<dbReference type="InterPro" id="IPR051052">
    <property type="entry name" value="Diverse_substrate_MTase"/>
</dbReference>
<keyword evidence="3 5" id="KW-0808">Transferase</keyword>
<dbReference type="InterPro" id="IPR013216">
    <property type="entry name" value="Methyltransf_11"/>
</dbReference>
<evidence type="ECO:0000256" key="2">
    <source>
        <dbReference type="ARBA" id="ARBA00022603"/>
    </source>
</evidence>
<evidence type="ECO:0000313" key="5">
    <source>
        <dbReference type="EMBL" id="NYD22610.1"/>
    </source>
</evidence>